<feature type="compositionally biased region" description="Polar residues" evidence="12">
    <location>
        <begin position="1"/>
        <end position="14"/>
    </location>
</feature>
<dbReference type="EMBL" id="BDGX01000033">
    <property type="protein sequence ID" value="GAV52139.1"/>
    <property type="molecule type" value="Genomic_DNA"/>
</dbReference>
<dbReference type="SUPFAM" id="SSF48425">
    <property type="entry name" value="Sec7 domain"/>
    <property type="match status" value="1"/>
</dbReference>
<evidence type="ECO:0000256" key="11">
    <source>
        <dbReference type="SAM" id="Coils"/>
    </source>
</evidence>
<dbReference type="GO" id="GO:0005934">
    <property type="term" value="C:cellular bud tip"/>
    <property type="evidence" value="ECO:0007669"/>
    <property type="project" value="UniProtKB-SubCell"/>
</dbReference>
<dbReference type="PROSITE" id="PS50190">
    <property type="entry name" value="SEC7"/>
    <property type="match status" value="1"/>
</dbReference>
<gene>
    <name evidence="14" type="ORF">ZYGR_0AG01300</name>
</gene>
<feature type="compositionally biased region" description="Low complexity" evidence="12">
    <location>
        <begin position="431"/>
        <end position="441"/>
    </location>
</feature>
<organism evidence="14 15">
    <name type="scientific">Zygosaccharomyces rouxii</name>
    <dbReference type="NCBI Taxonomy" id="4956"/>
    <lineage>
        <taxon>Eukaryota</taxon>
        <taxon>Fungi</taxon>
        <taxon>Dikarya</taxon>
        <taxon>Ascomycota</taxon>
        <taxon>Saccharomycotina</taxon>
        <taxon>Saccharomycetes</taxon>
        <taxon>Saccharomycetales</taxon>
        <taxon>Saccharomycetaceae</taxon>
        <taxon>Zygosaccharomyces</taxon>
    </lineage>
</organism>
<comment type="caution">
    <text evidence="14">The sequence shown here is derived from an EMBL/GenBank/DDBJ whole genome shotgun (WGS) entry which is preliminary data.</text>
</comment>
<sequence>MDNIASQDIENSPDFQESPGEFEDEEEQEEDGSSDISSLPPHAQVATASPRMIVSPKMQNIHLIVQNEDDDSSESNMQHDDWSTDLGLGIQSPPLRNEGNAEEHYKTRTNRQTVLWAENQAEEDAIAQARVRAEAEELVRSEESRARAEVQTQVDESSRVRLSTSVDGADRTIMDAKSTEEQEEAARKKAERGRRFRAEEERLLIEEEARKKATQAKLEKEEAEKESVNREDKEAQEIAVKIVQGIYNKISYTEYANFLGAKENHSVLRKFIILLEPLPNSLVLSLYKLVTRIYFIAEAQAIDRILEELSIRWTTTNPTTHWGSHYSLCHIVLFSLLILNSDLHNAENNQPRFSKEEFTDNTLFAVEKESAKSNYNLAEYELDIREELGVYYDTLKYMSLPLLKKDENKKNGRDSRDSRDAKIRIRRRNSRLSTRSQLNNSTENSSSDDDSSIISSSSQSAKREPHYTSNWKFHNNKPLPRLYRREPLDEIYMFSNGTSWCMDSGIKISERDLASSSNDRNTTQRTTRPRIPSAAGGVLRWITRSKSKSLLHGNRSPVAFFDGNTKWINVRCRVYEGRLYVFKHYPPCEGPQNSNQDLNELKRASDLYFVCSLYESLATLVQENVVVNSNHTSSRRGDLDQRGNFTVTIPAALHRDKKLLEFQTSNVEEAQRFVQCVNFWAARLTPVPTAQFEIVSNEENGWSPQVLSRNLPTETIEDLHLSAWRPLLSISHLYSEQENSTEETSMVDKMGILENFAEYLGQTIDCHNTVKPLMISVWQRTRNFERAMDNWNKKYLYLNELNERTSVYLNALQLAQKSA</sequence>
<dbReference type="SMART" id="SM00222">
    <property type="entry name" value="Sec7"/>
    <property type="match status" value="1"/>
</dbReference>
<name>A0A1Q3A8S6_ZYGRO</name>
<dbReference type="Gene3D" id="1.10.1000.11">
    <property type="entry name" value="Arf Nucleotide-binding Site Opener,domain 2"/>
    <property type="match status" value="1"/>
</dbReference>
<reference evidence="14 15" key="1">
    <citation type="submission" date="2016-08" db="EMBL/GenBank/DDBJ databases">
        <title>Draft genome sequence of allopolyploid Zygosaccharomyces rouxii.</title>
        <authorList>
            <person name="Watanabe J."/>
            <person name="Uehara K."/>
            <person name="Mogi Y."/>
            <person name="Tsukioka Y."/>
        </authorList>
    </citation>
    <scope>NUCLEOTIDE SEQUENCE [LARGE SCALE GENOMIC DNA]</scope>
    <source>
        <strain evidence="14 15">NBRC 110957</strain>
    </source>
</reference>
<feature type="compositionally biased region" description="Acidic residues" evidence="12">
    <location>
        <begin position="20"/>
        <end position="33"/>
    </location>
</feature>
<evidence type="ECO:0000256" key="10">
    <source>
        <dbReference type="ARBA" id="ARBA00040041"/>
    </source>
</evidence>
<evidence type="ECO:0000313" key="15">
    <source>
        <dbReference type="Proteomes" id="UP000187013"/>
    </source>
</evidence>
<evidence type="ECO:0000313" key="14">
    <source>
        <dbReference type="EMBL" id="GAV52139.1"/>
    </source>
</evidence>
<evidence type="ECO:0000259" key="13">
    <source>
        <dbReference type="PROSITE" id="PS50190"/>
    </source>
</evidence>
<evidence type="ECO:0000256" key="12">
    <source>
        <dbReference type="SAM" id="MobiDB-lite"/>
    </source>
</evidence>
<dbReference type="InterPro" id="IPR056468">
    <property type="entry name" value="PH_GEF_YEL1"/>
</dbReference>
<comment type="similarity">
    <text evidence="9">Belongs to the YEL1 family.</text>
</comment>
<protein>
    <recommendedName>
        <fullName evidence="10">Guanine-nucleotide exchange factor YEL1</fullName>
    </recommendedName>
</protein>
<evidence type="ECO:0000256" key="6">
    <source>
        <dbReference type="ARBA" id="ARBA00022658"/>
    </source>
</evidence>
<dbReference type="GO" id="GO:0032012">
    <property type="term" value="P:regulation of ARF protein signal transduction"/>
    <property type="evidence" value="ECO:0007669"/>
    <property type="project" value="InterPro"/>
</dbReference>
<comment type="subcellular location">
    <subcellularLocation>
        <location evidence="2">Bud neck</location>
    </subcellularLocation>
    <subcellularLocation>
        <location evidence="8">Bud tip</location>
    </subcellularLocation>
    <subcellularLocation>
        <location evidence="1">Cell membrane</location>
        <topology evidence="1">Peripheral membrane protein</topology>
    </subcellularLocation>
    <subcellularLocation>
        <location evidence="3">Cytoplasm</location>
    </subcellularLocation>
</comment>
<evidence type="ECO:0000256" key="5">
    <source>
        <dbReference type="ARBA" id="ARBA00022490"/>
    </source>
</evidence>
<evidence type="ECO:0000256" key="4">
    <source>
        <dbReference type="ARBA" id="ARBA00022475"/>
    </source>
</evidence>
<dbReference type="Pfam" id="PF01369">
    <property type="entry name" value="Sec7"/>
    <property type="match status" value="1"/>
</dbReference>
<feature type="region of interest" description="Disordered" evidence="12">
    <location>
        <begin position="1"/>
        <end position="108"/>
    </location>
</feature>
<dbReference type="GO" id="GO:0005886">
    <property type="term" value="C:plasma membrane"/>
    <property type="evidence" value="ECO:0007669"/>
    <property type="project" value="UniProtKB-SubCell"/>
</dbReference>
<keyword evidence="5" id="KW-0963">Cytoplasm</keyword>
<dbReference type="GO" id="GO:0005935">
    <property type="term" value="C:cellular bud neck"/>
    <property type="evidence" value="ECO:0007669"/>
    <property type="project" value="UniProtKB-SubCell"/>
</dbReference>
<dbReference type="OrthoDB" id="2157641at2759"/>
<dbReference type="InterPro" id="IPR000904">
    <property type="entry name" value="Sec7_dom"/>
</dbReference>
<evidence type="ECO:0000256" key="7">
    <source>
        <dbReference type="ARBA" id="ARBA00023136"/>
    </source>
</evidence>
<evidence type="ECO:0000256" key="8">
    <source>
        <dbReference type="ARBA" id="ARBA00037853"/>
    </source>
</evidence>
<evidence type="ECO:0000256" key="3">
    <source>
        <dbReference type="ARBA" id="ARBA00004496"/>
    </source>
</evidence>
<keyword evidence="11" id="KW-0175">Coiled coil</keyword>
<feature type="coiled-coil region" evidence="11">
    <location>
        <begin position="197"/>
        <end position="238"/>
    </location>
</feature>
<evidence type="ECO:0000256" key="1">
    <source>
        <dbReference type="ARBA" id="ARBA00004202"/>
    </source>
</evidence>
<accession>A0A1Q3A8S6</accession>
<keyword evidence="7" id="KW-0472">Membrane</keyword>
<feature type="region of interest" description="Disordered" evidence="12">
    <location>
        <begin position="407"/>
        <end position="471"/>
    </location>
</feature>
<evidence type="ECO:0000256" key="9">
    <source>
        <dbReference type="ARBA" id="ARBA00038404"/>
    </source>
</evidence>
<proteinExistence type="inferred from homology"/>
<evidence type="ECO:0000256" key="2">
    <source>
        <dbReference type="ARBA" id="ARBA00004266"/>
    </source>
</evidence>
<keyword evidence="4" id="KW-1003">Cell membrane</keyword>
<dbReference type="InterPro" id="IPR035999">
    <property type="entry name" value="Sec7_dom_sf"/>
</dbReference>
<feature type="domain" description="SEC7" evidence="13">
    <location>
        <begin position="185"/>
        <end position="398"/>
    </location>
</feature>
<feature type="compositionally biased region" description="Basic and acidic residues" evidence="12">
    <location>
        <begin position="407"/>
        <end position="423"/>
    </location>
</feature>
<dbReference type="GO" id="GO:0005085">
    <property type="term" value="F:guanyl-nucleotide exchange factor activity"/>
    <property type="evidence" value="ECO:0007669"/>
    <property type="project" value="UniProtKB-KW"/>
</dbReference>
<dbReference type="Proteomes" id="UP000187013">
    <property type="component" value="Unassembled WGS sequence"/>
</dbReference>
<dbReference type="GO" id="GO:0005737">
    <property type="term" value="C:cytoplasm"/>
    <property type="evidence" value="ECO:0007669"/>
    <property type="project" value="UniProtKB-SubCell"/>
</dbReference>
<dbReference type="AlphaFoldDB" id="A0A1Q3A8S6"/>
<dbReference type="InterPro" id="IPR023394">
    <property type="entry name" value="Sec7_C_sf"/>
</dbReference>
<keyword evidence="6" id="KW-0344">Guanine-nucleotide releasing factor</keyword>
<dbReference type="Pfam" id="PF23633">
    <property type="entry name" value="PH_GEF_YEL1"/>
    <property type="match status" value="1"/>
</dbReference>